<dbReference type="EMBL" id="CP095073">
    <property type="protein sequence ID" value="UOQ45865.1"/>
    <property type="molecule type" value="Genomic_DNA"/>
</dbReference>
<evidence type="ECO:0000313" key="1">
    <source>
        <dbReference type="EMBL" id="UOQ45865.1"/>
    </source>
</evidence>
<name>A0ABY4EN28_9BACI</name>
<gene>
    <name evidence="1" type="ORF">MUN89_08055</name>
</gene>
<keyword evidence="2" id="KW-1185">Reference proteome</keyword>
<organism evidence="1 2">
    <name type="scientific">Halobacillus salinarum</name>
    <dbReference type="NCBI Taxonomy" id="2932257"/>
    <lineage>
        <taxon>Bacteria</taxon>
        <taxon>Bacillati</taxon>
        <taxon>Bacillota</taxon>
        <taxon>Bacilli</taxon>
        <taxon>Bacillales</taxon>
        <taxon>Bacillaceae</taxon>
        <taxon>Halobacillus</taxon>
    </lineage>
</organism>
<proteinExistence type="predicted"/>
<sequence length="77" mass="8971">MQTVYLMSREGCHLCEEVRALLSILELEKNVKVQEVNIENDEALLNQYMLEIPVVIIGDQELQYPAISLELLRERLQ</sequence>
<reference evidence="1 2" key="1">
    <citation type="submission" date="2022-04" db="EMBL/GenBank/DDBJ databases">
        <title>Halobacillus sp. isolated from saltern.</title>
        <authorList>
            <person name="Won M."/>
            <person name="Lee C.-M."/>
            <person name="Woen H.-Y."/>
            <person name="Kwon S.-W."/>
        </authorList>
    </citation>
    <scope>NUCLEOTIDE SEQUENCE [LARGE SCALE GENOMIC DNA]</scope>
    <source>
        <strain evidence="1 2">SSBR10-3</strain>
    </source>
</reference>
<dbReference type="Pfam" id="PF05768">
    <property type="entry name" value="Glrx-like"/>
    <property type="match status" value="1"/>
</dbReference>
<dbReference type="SUPFAM" id="SSF52833">
    <property type="entry name" value="Thioredoxin-like"/>
    <property type="match status" value="1"/>
</dbReference>
<protein>
    <submittedName>
        <fullName evidence="1">Glutaredoxin family protein</fullName>
    </submittedName>
</protein>
<dbReference type="Proteomes" id="UP000831787">
    <property type="component" value="Chromosome"/>
</dbReference>
<dbReference type="InterPro" id="IPR008554">
    <property type="entry name" value="Glutaredoxin-like"/>
</dbReference>
<dbReference type="InterPro" id="IPR036249">
    <property type="entry name" value="Thioredoxin-like_sf"/>
</dbReference>
<dbReference type="Gene3D" id="3.40.30.10">
    <property type="entry name" value="Glutaredoxin"/>
    <property type="match status" value="1"/>
</dbReference>
<accession>A0ABY4EN28</accession>
<dbReference type="RefSeq" id="WP_244712759.1">
    <property type="nucleotide sequence ID" value="NZ_CP095073.1"/>
</dbReference>
<evidence type="ECO:0000313" key="2">
    <source>
        <dbReference type="Proteomes" id="UP000831787"/>
    </source>
</evidence>